<dbReference type="EMBL" id="GL449443">
    <property type="protein sequence ID" value="EFN82675.1"/>
    <property type="molecule type" value="Genomic_DNA"/>
</dbReference>
<dbReference type="OMA" id="TIESTWC"/>
<sequence>HLTVNHSYNFVDPDIGAHTQNIERIWREVRSNIPRYGHREHHMDSYIEEFYFKRKYQDHTQRFHKIFEII</sequence>
<dbReference type="AlphaFoldDB" id="E2BNQ5"/>
<name>E2BNQ5_HARSA</name>
<evidence type="ECO:0008006" key="3">
    <source>
        <dbReference type="Google" id="ProtNLM"/>
    </source>
</evidence>
<accession>E2BNQ5</accession>
<evidence type="ECO:0000313" key="1">
    <source>
        <dbReference type="EMBL" id="EFN82675.1"/>
    </source>
</evidence>
<feature type="non-terminal residue" evidence="1">
    <location>
        <position position="70"/>
    </location>
</feature>
<dbReference type="InParanoid" id="E2BNQ5"/>
<evidence type="ECO:0000313" key="2">
    <source>
        <dbReference type="Proteomes" id="UP000008237"/>
    </source>
</evidence>
<reference evidence="1 2" key="1">
    <citation type="journal article" date="2010" name="Science">
        <title>Genomic comparison of the ants Camponotus floridanus and Harpegnathos saltator.</title>
        <authorList>
            <person name="Bonasio R."/>
            <person name="Zhang G."/>
            <person name="Ye C."/>
            <person name="Mutti N.S."/>
            <person name="Fang X."/>
            <person name="Qin N."/>
            <person name="Donahue G."/>
            <person name="Yang P."/>
            <person name="Li Q."/>
            <person name="Li C."/>
            <person name="Zhang P."/>
            <person name="Huang Z."/>
            <person name="Berger S.L."/>
            <person name="Reinberg D."/>
            <person name="Wang J."/>
            <person name="Liebig J."/>
        </authorList>
    </citation>
    <scope>NUCLEOTIDE SEQUENCE [LARGE SCALE GENOMIC DNA]</scope>
    <source>
        <strain evidence="1 2">R22 G/1</strain>
    </source>
</reference>
<proteinExistence type="predicted"/>
<dbReference type="InterPro" id="IPR053164">
    <property type="entry name" value="IS1016-like_transposase"/>
</dbReference>
<organism evidence="2">
    <name type="scientific">Harpegnathos saltator</name>
    <name type="common">Jerdon's jumping ant</name>
    <dbReference type="NCBI Taxonomy" id="610380"/>
    <lineage>
        <taxon>Eukaryota</taxon>
        <taxon>Metazoa</taxon>
        <taxon>Ecdysozoa</taxon>
        <taxon>Arthropoda</taxon>
        <taxon>Hexapoda</taxon>
        <taxon>Insecta</taxon>
        <taxon>Pterygota</taxon>
        <taxon>Neoptera</taxon>
        <taxon>Endopterygota</taxon>
        <taxon>Hymenoptera</taxon>
        <taxon>Apocrita</taxon>
        <taxon>Aculeata</taxon>
        <taxon>Formicoidea</taxon>
        <taxon>Formicidae</taxon>
        <taxon>Ponerinae</taxon>
        <taxon>Ponerini</taxon>
        <taxon>Harpegnathos</taxon>
    </lineage>
</organism>
<dbReference type="Proteomes" id="UP000008237">
    <property type="component" value="Unassembled WGS sequence"/>
</dbReference>
<dbReference type="OrthoDB" id="10052789at2759"/>
<gene>
    <name evidence="1" type="ORF">EAI_02718</name>
</gene>
<protein>
    <recommendedName>
        <fullName evidence="3">ISXO2-like transposase domain-containing protein</fullName>
    </recommendedName>
</protein>
<keyword evidence="2" id="KW-1185">Reference proteome</keyword>
<dbReference type="PANTHER" id="PTHR47163">
    <property type="entry name" value="DDE_TNP_IS1595 DOMAIN-CONTAINING PROTEIN"/>
    <property type="match status" value="1"/>
</dbReference>
<dbReference type="PANTHER" id="PTHR47163:SF2">
    <property type="entry name" value="SI:DKEY-17M8.2"/>
    <property type="match status" value="1"/>
</dbReference>
<feature type="non-terminal residue" evidence="1">
    <location>
        <position position="1"/>
    </location>
</feature>